<dbReference type="InterPro" id="IPR036465">
    <property type="entry name" value="vWFA_dom_sf"/>
</dbReference>
<feature type="transmembrane region" description="Helical" evidence="1">
    <location>
        <begin position="55"/>
        <end position="76"/>
    </location>
</feature>
<dbReference type="KEGG" id="flh:EJ997_09085"/>
<dbReference type="EMBL" id="CP034593">
    <property type="protein sequence ID" value="AZQ77462.1"/>
    <property type="molecule type" value="Genomic_DNA"/>
</dbReference>
<sequence length="335" mass="36939">MVNPWALAIPLILIAIVAYRWFKRERHSGEAVLVAHTLPGRVLPRYRARIRQLRIATFGSFVLLAAVAVSSAVMVARPHTVETRAEELASRDIVLCLDVSGSVIGFDSEVMKAFASMVDEFQGERVALVIWNSNSQVVFPLTDDYDLVKERLNEGAEALETDGYSDYPTNPQEFYDFTAGTFLESTGGASLVGDGLANCVMQFDMPEEERARTIILATDNEVSTPEVQIYSLSEAVEMAAEQSIVIHGMYIETYYGSVNYESQEMRDEIEGAGGYYFVAGDEEAASQLLDEIESQQAEDLESDPVTILVDTPGAWPIIAAVGIGILVVVGWRYRI</sequence>
<proteinExistence type="predicted"/>
<keyword evidence="1" id="KW-0812">Transmembrane</keyword>
<accession>A0A3S9PYM2</accession>
<dbReference type="Gene3D" id="3.40.50.410">
    <property type="entry name" value="von Willebrand factor, type A domain"/>
    <property type="match status" value="1"/>
</dbReference>
<evidence type="ECO:0000313" key="3">
    <source>
        <dbReference type="EMBL" id="AZQ77462.1"/>
    </source>
</evidence>
<name>A0A3S9PYM2_9ACTO</name>
<feature type="domain" description="VWFA" evidence="2">
    <location>
        <begin position="92"/>
        <end position="292"/>
    </location>
</feature>
<keyword evidence="4" id="KW-1185">Reference proteome</keyword>
<dbReference type="AlphaFoldDB" id="A0A3S9PYM2"/>
<dbReference type="Pfam" id="PF13519">
    <property type="entry name" value="VWA_2"/>
    <property type="match status" value="1"/>
</dbReference>
<dbReference type="SUPFAM" id="SSF53300">
    <property type="entry name" value="vWA-like"/>
    <property type="match status" value="1"/>
</dbReference>
<evidence type="ECO:0000313" key="4">
    <source>
        <dbReference type="Proteomes" id="UP000280344"/>
    </source>
</evidence>
<gene>
    <name evidence="3" type="ORF">EJ997_09085</name>
</gene>
<evidence type="ECO:0000256" key="1">
    <source>
        <dbReference type="SAM" id="Phobius"/>
    </source>
</evidence>
<protein>
    <submittedName>
        <fullName evidence="3">VWA domain-containing protein</fullName>
    </submittedName>
</protein>
<dbReference type="RefSeq" id="WP_126704265.1">
    <property type="nucleotide sequence ID" value="NZ_CP034593.1"/>
</dbReference>
<dbReference type="Proteomes" id="UP000280344">
    <property type="component" value="Chromosome"/>
</dbReference>
<evidence type="ECO:0000259" key="2">
    <source>
        <dbReference type="PROSITE" id="PS50234"/>
    </source>
</evidence>
<dbReference type="PROSITE" id="PS50234">
    <property type="entry name" value="VWFA"/>
    <property type="match status" value="1"/>
</dbReference>
<feature type="transmembrane region" description="Helical" evidence="1">
    <location>
        <begin position="6"/>
        <end position="22"/>
    </location>
</feature>
<keyword evidence="1" id="KW-1133">Transmembrane helix</keyword>
<reference evidence="3 4" key="1">
    <citation type="submission" date="2018-12" db="EMBL/GenBank/DDBJ databases">
        <title>Complete genome sequence of Flaviflexus sp. H23T48.</title>
        <authorList>
            <person name="Bae J.-W."/>
            <person name="Lee J.-Y."/>
        </authorList>
    </citation>
    <scope>NUCLEOTIDE SEQUENCE [LARGE SCALE GENOMIC DNA]</scope>
    <source>
        <strain evidence="3 4">H23T48</strain>
    </source>
</reference>
<dbReference type="SMART" id="SM00327">
    <property type="entry name" value="VWA"/>
    <property type="match status" value="1"/>
</dbReference>
<keyword evidence="1" id="KW-0472">Membrane</keyword>
<organism evidence="3 4">
    <name type="scientific">Flaviflexus ciconiae</name>
    <dbReference type="NCBI Taxonomy" id="2496867"/>
    <lineage>
        <taxon>Bacteria</taxon>
        <taxon>Bacillati</taxon>
        <taxon>Actinomycetota</taxon>
        <taxon>Actinomycetes</taxon>
        <taxon>Actinomycetales</taxon>
        <taxon>Actinomycetaceae</taxon>
        <taxon>Flaviflexus</taxon>
    </lineage>
</organism>
<feature type="transmembrane region" description="Helical" evidence="1">
    <location>
        <begin position="313"/>
        <end position="333"/>
    </location>
</feature>
<dbReference type="InterPro" id="IPR002035">
    <property type="entry name" value="VWF_A"/>
</dbReference>
<dbReference type="OrthoDB" id="4623238at2"/>